<gene>
    <name evidence="1" type="ORF">V144x_11900</name>
</gene>
<dbReference type="RefSeq" id="WP_144982685.1">
    <property type="nucleotide sequence ID" value="NZ_CP037920.1"/>
</dbReference>
<proteinExistence type="predicted"/>
<reference evidence="1 2" key="1">
    <citation type="submission" date="2019-03" db="EMBL/GenBank/DDBJ databases">
        <title>Deep-cultivation of Planctomycetes and their phenomic and genomic characterization uncovers novel biology.</title>
        <authorList>
            <person name="Wiegand S."/>
            <person name="Jogler M."/>
            <person name="Boedeker C."/>
            <person name="Pinto D."/>
            <person name="Vollmers J."/>
            <person name="Rivas-Marin E."/>
            <person name="Kohn T."/>
            <person name="Peeters S.H."/>
            <person name="Heuer A."/>
            <person name="Rast P."/>
            <person name="Oberbeckmann S."/>
            <person name="Bunk B."/>
            <person name="Jeske O."/>
            <person name="Meyerdierks A."/>
            <person name="Storesund J.E."/>
            <person name="Kallscheuer N."/>
            <person name="Luecker S."/>
            <person name="Lage O.M."/>
            <person name="Pohl T."/>
            <person name="Merkel B.J."/>
            <person name="Hornburger P."/>
            <person name="Mueller R.-W."/>
            <person name="Bruemmer F."/>
            <person name="Labrenz M."/>
            <person name="Spormann A.M."/>
            <person name="Op den Camp H."/>
            <person name="Overmann J."/>
            <person name="Amann R."/>
            <person name="Jetten M.S.M."/>
            <person name="Mascher T."/>
            <person name="Medema M.H."/>
            <person name="Devos D.P."/>
            <person name="Kaster A.-K."/>
            <person name="Ovreas L."/>
            <person name="Rohde M."/>
            <person name="Galperin M.Y."/>
            <person name="Jogler C."/>
        </authorList>
    </citation>
    <scope>NUCLEOTIDE SEQUENCE [LARGE SCALE GENOMIC DNA]</scope>
    <source>
        <strain evidence="1 2">V144</strain>
    </source>
</reference>
<dbReference type="KEGG" id="gaw:V144x_11900"/>
<sequence>MTEPTQKPKRNISKEQQIQLVRLIKKMLGMAKYTSEIKKAVQQKYGLSTRSVQRYITRARREMVKHTKFSIEDHVAEAYYFYRGILTDENSTQRDRLRARERIDKLLGLDSPTRTHKKELHLDLTPAQIQAMSDEELEKTYQLLCNEASTDSR</sequence>
<evidence type="ECO:0000313" key="1">
    <source>
        <dbReference type="EMBL" id="QDT95743.1"/>
    </source>
</evidence>
<organism evidence="1 2">
    <name type="scientific">Gimesia aquarii</name>
    <dbReference type="NCBI Taxonomy" id="2527964"/>
    <lineage>
        <taxon>Bacteria</taxon>
        <taxon>Pseudomonadati</taxon>
        <taxon>Planctomycetota</taxon>
        <taxon>Planctomycetia</taxon>
        <taxon>Planctomycetales</taxon>
        <taxon>Planctomycetaceae</taxon>
        <taxon>Gimesia</taxon>
    </lineage>
</organism>
<name>A0A517VRV8_9PLAN</name>
<protein>
    <submittedName>
        <fullName evidence="1">Uncharacterized protein</fullName>
    </submittedName>
</protein>
<accession>A0A517VRV8</accession>
<dbReference type="AlphaFoldDB" id="A0A517VRV8"/>
<dbReference type="EMBL" id="CP037920">
    <property type="protein sequence ID" value="QDT95743.1"/>
    <property type="molecule type" value="Genomic_DNA"/>
</dbReference>
<dbReference type="Proteomes" id="UP000318704">
    <property type="component" value="Chromosome"/>
</dbReference>
<evidence type="ECO:0000313" key="2">
    <source>
        <dbReference type="Proteomes" id="UP000318704"/>
    </source>
</evidence>